<comment type="similarity">
    <text evidence="1 3">Belongs to the short-chain dehydrogenases/reductases (SDR) family.</text>
</comment>
<dbReference type="CDD" id="cd05374">
    <property type="entry name" value="17beta-HSD-like_SDR_c"/>
    <property type="match status" value="1"/>
</dbReference>
<dbReference type="RefSeq" id="WP_025833111.1">
    <property type="nucleotide sequence ID" value="NZ_FQZN01000022.1"/>
</dbReference>
<sequence>MKHTQIILVTGASSGFGKVIATQLAAQGHTVYGSSRKAVSDNPDFKMLQLDITDPASVSNAISTILAEEGRIDVLVNNAGMGISGAIELTTEDEIQRQMNTNFIGAVRMCAAVLPSMREAGQGRIINISSIAGVLAVPYQAFYSASKFAIEGYSEALYQEVKPFGIQVCVVEPGDFRTGFTAQRQMNEATLSHSQYGEHFTRTMQNVEQSENNGCHPEKLGRAVCKLVNKRRPAFRTKVGPWEQVFFARIKPMLPFCLTDWLIRKFY</sequence>
<dbReference type="PANTHER" id="PTHR43976:SF16">
    <property type="entry name" value="SHORT-CHAIN DEHYDROGENASE_REDUCTASE FAMILY PROTEIN"/>
    <property type="match status" value="1"/>
</dbReference>
<evidence type="ECO:0000313" key="5">
    <source>
        <dbReference type="Proteomes" id="UP000184192"/>
    </source>
</evidence>
<dbReference type="AlphaFoldDB" id="A0A1M6IEI8"/>
<evidence type="ECO:0000313" key="4">
    <source>
        <dbReference type="EMBL" id="SHJ32870.1"/>
    </source>
</evidence>
<dbReference type="Proteomes" id="UP000184192">
    <property type="component" value="Unassembled WGS sequence"/>
</dbReference>
<dbReference type="GeneID" id="92713468"/>
<evidence type="ECO:0000256" key="3">
    <source>
        <dbReference type="RuleBase" id="RU000363"/>
    </source>
</evidence>
<keyword evidence="2" id="KW-0560">Oxidoreductase</keyword>
<accession>A0A1M6IEI8</accession>
<evidence type="ECO:0000256" key="2">
    <source>
        <dbReference type="ARBA" id="ARBA00023002"/>
    </source>
</evidence>
<dbReference type="InterPro" id="IPR051911">
    <property type="entry name" value="SDR_oxidoreductase"/>
</dbReference>
<dbReference type="InterPro" id="IPR036291">
    <property type="entry name" value="NAD(P)-bd_dom_sf"/>
</dbReference>
<evidence type="ECO:0000256" key="1">
    <source>
        <dbReference type="ARBA" id="ARBA00006484"/>
    </source>
</evidence>
<dbReference type="PANTHER" id="PTHR43976">
    <property type="entry name" value="SHORT CHAIN DEHYDROGENASE"/>
    <property type="match status" value="1"/>
</dbReference>
<dbReference type="GO" id="GO:0016491">
    <property type="term" value="F:oxidoreductase activity"/>
    <property type="evidence" value="ECO:0007669"/>
    <property type="project" value="UniProtKB-KW"/>
</dbReference>
<gene>
    <name evidence="4" type="ORF">SAMN05444350_12278</name>
</gene>
<dbReference type="Pfam" id="PF00106">
    <property type="entry name" value="adh_short"/>
    <property type="match status" value="1"/>
</dbReference>
<keyword evidence="5" id="KW-1185">Reference proteome</keyword>
<dbReference type="Gene3D" id="3.40.50.720">
    <property type="entry name" value="NAD(P)-binding Rossmann-like Domain"/>
    <property type="match status" value="1"/>
</dbReference>
<dbReference type="eggNOG" id="COG4221">
    <property type="taxonomic scope" value="Bacteria"/>
</dbReference>
<dbReference type="PRINTS" id="PR00080">
    <property type="entry name" value="SDRFAMILY"/>
</dbReference>
<dbReference type="SUPFAM" id="SSF51735">
    <property type="entry name" value="NAD(P)-binding Rossmann-fold domains"/>
    <property type="match status" value="1"/>
</dbReference>
<reference evidence="5" key="1">
    <citation type="submission" date="2016-11" db="EMBL/GenBank/DDBJ databases">
        <authorList>
            <person name="Varghese N."/>
            <person name="Submissions S."/>
        </authorList>
    </citation>
    <scope>NUCLEOTIDE SEQUENCE [LARGE SCALE GENOMIC DNA]</scope>
    <source>
        <strain evidence="5">DSM 26884</strain>
    </source>
</reference>
<organism evidence="4 5">
    <name type="scientific">Bacteroides stercorirosoris</name>
    <dbReference type="NCBI Taxonomy" id="871324"/>
    <lineage>
        <taxon>Bacteria</taxon>
        <taxon>Pseudomonadati</taxon>
        <taxon>Bacteroidota</taxon>
        <taxon>Bacteroidia</taxon>
        <taxon>Bacteroidales</taxon>
        <taxon>Bacteroidaceae</taxon>
        <taxon>Bacteroides</taxon>
    </lineage>
</organism>
<dbReference type="InterPro" id="IPR002347">
    <property type="entry name" value="SDR_fam"/>
</dbReference>
<proteinExistence type="inferred from homology"/>
<name>A0A1M6IEI8_9BACE</name>
<dbReference type="EMBL" id="FQZN01000022">
    <property type="protein sequence ID" value="SHJ32870.1"/>
    <property type="molecule type" value="Genomic_DNA"/>
</dbReference>
<protein>
    <submittedName>
        <fullName evidence="4">Short-chain dehydrogenase</fullName>
    </submittedName>
</protein>
<dbReference type="PRINTS" id="PR00081">
    <property type="entry name" value="GDHRDH"/>
</dbReference>